<name>A0A9N9RY22_9DIPT</name>
<dbReference type="OrthoDB" id="7758506at2759"/>
<sequence length="1077" mass="127608">MLDKPKNKEIVKLHYKHKEDKLRQRIQMTKIKEEALAKEIEEREKEAKENLIFRLADESFPPSEHHSSTANDVEDASNDKIKFDFRESGRLSQSCKELVENSIDDEISCGQKIGKCVILRGFHDRLYSEPRGKSNLYRVDRTTNDSCRTHKEWLQTITNDPKIVHIKEIDKKLKQKYLPRMKKSLKSQIDVNEIQKRYQRMKFMGIPTMEMSEFEQTNDNERTFRMNQETVSTYDEKMKGEKHNNDDKLTSKDKHSNTITTPEAIKLIPKIPSSSCSDMTEDECEQSKVVGFTKAHPRGNNPELLRIDKSLPWIYNEINSAKVKFQIDYDEMNRKSYNVAIDNWNHVSIDIDGENKKKEIDENQSEIRRSFNSIIASKRKHYMKSVGIELNDGEDNNAHATVDKDYDTKSMQSASTLSSTGTYFTNDSGSHIVILDEEIPKSRVNIGKKFQNHSLVTTKSQPSFDSQPYFITDLHTMKKLHKPSDRFHTQRTRSCANIRERVKVDSLDYEDELIGTEKNKMKSLLATDIDESYAKELYNERSRTEFRFKRVSEVKQMREGFMRKIEAYYIKEKMMVDKIQAENDTKAMKELTETVNQYEKFLDEQKKTRNHDTMKIMKDVKQYYIDTDNLRAEHEVIRVQVGPMNMKIFYIGNEFLRMRRYQDFQYLLMPLEWRLKHDHLHLDYGDGSLETPILEDLSKSIHNRSMKNAWDQANASVQNIMEYINNIYCMNEPKKLFPFKKGKDMIGMIEVLSSKSIKLLSKLMYVAIISNKLDDELKKLNFNNEKFIKNMEFKAQNLEQRFWFLEQRSTYLLNKSKELAENPLEESFKDPLLNELKGYCKILFKTIIYGYKIDEKNSIDDSKIFTTIDQFQRIEDKVLNMFATIDKIPQKLFNEMEQKVRKERERKFRLAERACRIEDNIDTTMKQLQRLFADPPKREKIIGKLQRLYLKKKPQRIIKEKPLLSPLEEEYLKAFMDVSDDKDVGEAKFDPNVKLMIEKIKNESTPFYVDRFIESLGINLKKLDPQDVEMIVQDEAARMKFKDMLPAIRMKMKYWEFKQKMEKEKNIQKTYFLYQKK</sequence>
<protein>
    <submittedName>
        <fullName evidence="1">Uncharacterized protein</fullName>
    </submittedName>
</protein>
<dbReference type="AlphaFoldDB" id="A0A9N9RY22"/>
<keyword evidence="2" id="KW-1185">Reference proteome</keyword>
<accession>A0A9N9RY22</accession>
<reference evidence="1" key="2">
    <citation type="submission" date="2022-10" db="EMBL/GenBank/DDBJ databases">
        <authorList>
            <consortium name="ENA_rothamsted_submissions"/>
            <consortium name="culmorum"/>
            <person name="King R."/>
        </authorList>
    </citation>
    <scope>NUCLEOTIDE SEQUENCE</scope>
</reference>
<evidence type="ECO:0000313" key="1">
    <source>
        <dbReference type="EMBL" id="CAG9807143.1"/>
    </source>
</evidence>
<reference evidence="1" key="1">
    <citation type="submission" date="2022-01" db="EMBL/GenBank/DDBJ databases">
        <authorList>
            <person name="King R."/>
        </authorList>
    </citation>
    <scope>NUCLEOTIDE SEQUENCE</scope>
</reference>
<dbReference type="Proteomes" id="UP001153620">
    <property type="component" value="Chromosome 3"/>
</dbReference>
<organism evidence="1 2">
    <name type="scientific">Chironomus riparius</name>
    <dbReference type="NCBI Taxonomy" id="315576"/>
    <lineage>
        <taxon>Eukaryota</taxon>
        <taxon>Metazoa</taxon>
        <taxon>Ecdysozoa</taxon>
        <taxon>Arthropoda</taxon>
        <taxon>Hexapoda</taxon>
        <taxon>Insecta</taxon>
        <taxon>Pterygota</taxon>
        <taxon>Neoptera</taxon>
        <taxon>Endopterygota</taxon>
        <taxon>Diptera</taxon>
        <taxon>Nematocera</taxon>
        <taxon>Chironomoidea</taxon>
        <taxon>Chironomidae</taxon>
        <taxon>Chironominae</taxon>
        <taxon>Chironomus</taxon>
    </lineage>
</organism>
<evidence type="ECO:0000313" key="2">
    <source>
        <dbReference type="Proteomes" id="UP001153620"/>
    </source>
</evidence>
<gene>
    <name evidence="1" type="ORF">CHIRRI_LOCUS9992</name>
</gene>
<proteinExistence type="predicted"/>
<dbReference type="EMBL" id="OU895879">
    <property type="protein sequence ID" value="CAG9807143.1"/>
    <property type="molecule type" value="Genomic_DNA"/>
</dbReference>